<accession>A9PIP4</accession>
<dbReference type="AlphaFoldDB" id="A9PIP4"/>
<dbReference type="EMBL" id="EF148269">
    <property type="protein sequence ID" value="ABK96247.1"/>
    <property type="molecule type" value="mRNA"/>
</dbReference>
<evidence type="ECO:0000313" key="2">
    <source>
        <dbReference type="EMBL" id="ABK96247.1"/>
    </source>
</evidence>
<evidence type="ECO:0008006" key="3">
    <source>
        <dbReference type="Google" id="ProtNLM"/>
    </source>
</evidence>
<organism evidence="2">
    <name type="scientific">Populus trichocarpa x Populus deltoides</name>
    <dbReference type="NCBI Taxonomy" id="3695"/>
    <lineage>
        <taxon>Eukaryota</taxon>
        <taxon>Viridiplantae</taxon>
        <taxon>Streptophyta</taxon>
        <taxon>Embryophyta</taxon>
        <taxon>Tracheophyta</taxon>
        <taxon>Spermatophyta</taxon>
        <taxon>Magnoliopsida</taxon>
        <taxon>eudicotyledons</taxon>
        <taxon>Gunneridae</taxon>
        <taxon>Pentapetalae</taxon>
        <taxon>rosids</taxon>
        <taxon>fabids</taxon>
        <taxon>Malpighiales</taxon>
        <taxon>Salicaceae</taxon>
        <taxon>Saliceae</taxon>
        <taxon>Populus</taxon>
    </lineage>
</organism>
<sequence>MIHFLLLSVSIATLCVRAHDHVAERPDRTGCFDYFLQKDGCVYGSADAPCKEKTGKTSTSCNAFRIDPASEAAQKQTVLQAAPENHGRLARRYDTTIPTLAVAGGNGICGFYNSTTTSGVCLWSGEGWVDSRHEPISGWLNGTRVGNCNKHVYIQRQGQPETVQYAPVLDGCGFNTVTPDVGCFQVWMTIDLFDKFNPTPEQRRKFQIDDTFTWDFVGGEGGNPV</sequence>
<feature type="signal peptide" evidence="1">
    <location>
        <begin position="1"/>
        <end position="18"/>
    </location>
</feature>
<proteinExistence type="evidence at transcript level"/>
<name>A9PIP4_9ROSI</name>
<feature type="chain" id="PRO_5002740101" description="Secreted protein" evidence="1">
    <location>
        <begin position="19"/>
        <end position="225"/>
    </location>
</feature>
<protein>
    <recommendedName>
        <fullName evidence="3">Secreted protein</fullName>
    </recommendedName>
</protein>
<evidence type="ECO:0000256" key="1">
    <source>
        <dbReference type="SAM" id="SignalP"/>
    </source>
</evidence>
<keyword evidence="1" id="KW-0732">Signal</keyword>
<reference evidence="2" key="1">
    <citation type="journal article" date="2008" name="BMC Genomics">
        <title>Analysis of 4,664 high-quality sequence-finished poplar full-length cDNA clones and their utility for the discovery of genes responding to insect feeding.</title>
        <authorList>
            <person name="Ralph S.G."/>
            <person name="Chun H.J."/>
            <person name="Cooper D."/>
            <person name="Kirkpatrick R."/>
            <person name="Kolosova N."/>
            <person name="Gunter L."/>
            <person name="Tuskan G.A."/>
            <person name="Douglas C.J."/>
            <person name="Holt R.A."/>
            <person name="Jones S.J."/>
            <person name="Marra M.A."/>
            <person name="Bohlmann J."/>
        </authorList>
    </citation>
    <scope>NUCLEOTIDE SEQUENCE</scope>
    <source>
        <tissue evidence="2">Sapling trees one metre in height and grown under greenhouse conditions were exposed to continuous feeding by Malacosoma disstria Hubner</tissue>
    </source>
</reference>